<dbReference type="InterPro" id="IPR001031">
    <property type="entry name" value="Thioesterase"/>
</dbReference>
<sequence>MVDLPTPGALRVSALQLFCVPHAWGSAAFYRRWSESLPEWIQVRPLELPPSGSPAAGGQQSDIGLLVRQLAGVFGNGEQQPYVLFGHGLGGLVAYELAHWMRQHGAPEPLALFVSGVVAPSRCDRRCVGEACTDTWLYEPGEGDALTLSADQSGGYRYRQRPPLRASVHVLGRKLGEIRVDALLEWQRETCGDFSLDLLERHHFFIQQQEARTLRLVCRHSERHLRCWSLERRRAAG</sequence>
<dbReference type="AlphaFoldDB" id="A0A2R3QT70"/>
<evidence type="ECO:0000313" key="4">
    <source>
        <dbReference type="Proteomes" id="UP000238327"/>
    </source>
</evidence>
<evidence type="ECO:0000256" key="1">
    <source>
        <dbReference type="ARBA" id="ARBA00007169"/>
    </source>
</evidence>
<dbReference type="SUPFAM" id="SSF53474">
    <property type="entry name" value="alpha/beta-Hydrolases"/>
    <property type="match status" value="1"/>
</dbReference>
<dbReference type="PANTHER" id="PTHR11487">
    <property type="entry name" value="THIOESTERASE"/>
    <property type="match status" value="1"/>
</dbReference>
<evidence type="ECO:0000313" key="3">
    <source>
        <dbReference type="EMBL" id="AVO54966.1"/>
    </source>
</evidence>
<dbReference type="Gene3D" id="3.40.50.1820">
    <property type="entry name" value="alpha/beta hydrolase"/>
    <property type="match status" value="1"/>
</dbReference>
<dbReference type="InterPro" id="IPR029058">
    <property type="entry name" value="AB_hydrolase_fold"/>
</dbReference>
<reference evidence="3 4" key="1">
    <citation type="submission" date="2018-03" db="EMBL/GenBank/DDBJ databases">
        <title>Complete genome sequence and methylome analysis of Pseudomonas mendocina NEB 698.</title>
        <authorList>
            <person name="Morgan R.D."/>
        </authorList>
    </citation>
    <scope>NUCLEOTIDE SEQUENCE [LARGE SCALE GENOMIC DNA]</scope>
    <source>
        <strain evidence="3 4">NEB698</strain>
    </source>
</reference>
<name>A0A2R3QT70_ECTME</name>
<dbReference type="Pfam" id="PF00975">
    <property type="entry name" value="Thioesterase"/>
    <property type="match status" value="1"/>
</dbReference>
<gene>
    <name evidence="3" type="ORF">C7A17_20100</name>
</gene>
<feature type="domain" description="Thioesterase" evidence="2">
    <location>
        <begin position="16"/>
        <end position="129"/>
    </location>
</feature>
<evidence type="ECO:0000259" key="2">
    <source>
        <dbReference type="Pfam" id="PF00975"/>
    </source>
</evidence>
<protein>
    <submittedName>
        <fullName evidence="3">Thioesterase</fullName>
    </submittedName>
</protein>
<dbReference type="GO" id="GO:0008610">
    <property type="term" value="P:lipid biosynthetic process"/>
    <property type="evidence" value="ECO:0007669"/>
    <property type="project" value="TreeGrafter"/>
</dbReference>
<comment type="similarity">
    <text evidence="1">Belongs to the thioesterase family.</text>
</comment>
<dbReference type="InterPro" id="IPR012223">
    <property type="entry name" value="TEII"/>
</dbReference>
<accession>A0A2R3QT70</accession>
<dbReference type="PANTHER" id="PTHR11487:SF0">
    <property type="entry name" value="S-ACYL FATTY ACID SYNTHASE THIOESTERASE, MEDIUM CHAIN"/>
    <property type="match status" value="1"/>
</dbReference>
<proteinExistence type="inferred from homology"/>
<dbReference type="EMBL" id="CP027657">
    <property type="protein sequence ID" value="AVO54966.1"/>
    <property type="molecule type" value="Genomic_DNA"/>
</dbReference>
<dbReference type="Proteomes" id="UP000238327">
    <property type="component" value="Chromosome"/>
</dbReference>
<organism evidence="3 4">
    <name type="scientific">Ectopseudomonas mendocina</name>
    <name type="common">Pseudomonas mendocina</name>
    <dbReference type="NCBI Taxonomy" id="300"/>
    <lineage>
        <taxon>Bacteria</taxon>
        <taxon>Pseudomonadati</taxon>
        <taxon>Pseudomonadota</taxon>
        <taxon>Gammaproteobacteria</taxon>
        <taxon>Pseudomonadales</taxon>
        <taxon>Pseudomonadaceae</taxon>
        <taxon>Ectopseudomonas</taxon>
    </lineage>
</organism>